<sequence length="222" mass="24282">MVRRSSLRFPSSSNAYQRVFSFGNVGRKSSRGWIRISCSLPCPPPPDKPREQIAHLKDLLSALGMKGRPTKAKAKAIKEKREMAAELGTLGRVLDVGSPLARGLMKRDVLEFEAKRGLGITSRRTGIASRTTLDEGGTSKKRRATVTRKIDDSPSEGSSSDSDRPSRLDQTMHLAVLDTDDEIDESEDAGKGRNTKGSKARTNMQVAKGGKQRLKVRAFSIS</sequence>
<keyword evidence="2" id="KW-1185">Reference proteome</keyword>
<gene>
    <name evidence="1" type="ORF">QFC19_002491</name>
</gene>
<comment type="caution">
    <text evidence="1">The sequence shown here is derived from an EMBL/GenBank/DDBJ whole genome shotgun (WGS) entry which is preliminary data.</text>
</comment>
<protein>
    <submittedName>
        <fullName evidence="1">Uncharacterized protein</fullName>
    </submittedName>
</protein>
<accession>A0ACC2W9Y8</accession>
<organism evidence="1 2">
    <name type="scientific">Naganishia cerealis</name>
    <dbReference type="NCBI Taxonomy" id="610337"/>
    <lineage>
        <taxon>Eukaryota</taxon>
        <taxon>Fungi</taxon>
        <taxon>Dikarya</taxon>
        <taxon>Basidiomycota</taxon>
        <taxon>Agaricomycotina</taxon>
        <taxon>Tremellomycetes</taxon>
        <taxon>Filobasidiales</taxon>
        <taxon>Filobasidiaceae</taxon>
        <taxon>Naganishia</taxon>
    </lineage>
</organism>
<dbReference type="Proteomes" id="UP001241377">
    <property type="component" value="Unassembled WGS sequence"/>
</dbReference>
<proteinExistence type="predicted"/>
<dbReference type="EMBL" id="JASBWR010000021">
    <property type="protein sequence ID" value="KAJ9108243.1"/>
    <property type="molecule type" value="Genomic_DNA"/>
</dbReference>
<evidence type="ECO:0000313" key="1">
    <source>
        <dbReference type="EMBL" id="KAJ9108243.1"/>
    </source>
</evidence>
<reference evidence="1" key="1">
    <citation type="submission" date="2023-04" db="EMBL/GenBank/DDBJ databases">
        <title>Draft Genome sequencing of Naganishia species isolated from polar environments using Oxford Nanopore Technology.</title>
        <authorList>
            <person name="Leo P."/>
            <person name="Venkateswaran K."/>
        </authorList>
    </citation>
    <scope>NUCLEOTIDE SEQUENCE</scope>
    <source>
        <strain evidence="1">MNA-CCFEE 5261</strain>
    </source>
</reference>
<evidence type="ECO:0000313" key="2">
    <source>
        <dbReference type="Proteomes" id="UP001241377"/>
    </source>
</evidence>
<name>A0ACC2W9Y8_9TREE</name>